<sequence>MLNAQLTPDYVIQSDANAQNFVIKRRRIVDPTQAPGYKAVEGNAVPPKREVWDDAAYYPVNTEGLRAALDYVRFHAAVNADTASLSEFMAALHTETLAIESALDSQLPYWPDVTVEITGKKRAISPEDAA</sequence>
<dbReference type="AlphaFoldDB" id="A0A1R0X2V2"/>
<evidence type="ECO:0000313" key="1">
    <source>
        <dbReference type="EMBL" id="OMD27445.1"/>
    </source>
</evidence>
<comment type="caution">
    <text evidence="1">The sequence shown here is derived from an EMBL/GenBank/DDBJ whole genome shotgun (WGS) entry which is preliminary data.</text>
</comment>
<dbReference type="EMBL" id="MKQP01000036">
    <property type="protein sequence ID" value="OMD27445.1"/>
    <property type="molecule type" value="Genomic_DNA"/>
</dbReference>
<gene>
    <name evidence="1" type="ORF">BJP51_24940</name>
</gene>
<evidence type="ECO:0000313" key="2">
    <source>
        <dbReference type="Proteomes" id="UP000187465"/>
    </source>
</evidence>
<organism evidence="1 2">
    <name type="scientific">Paenibacillus odorifer</name>
    <dbReference type="NCBI Taxonomy" id="189426"/>
    <lineage>
        <taxon>Bacteria</taxon>
        <taxon>Bacillati</taxon>
        <taxon>Bacillota</taxon>
        <taxon>Bacilli</taxon>
        <taxon>Bacillales</taxon>
        <taxon>Paenibacillaceae</taxon>
        <taxon>Paenibacillus</taxon>
    </lineage>
</organism>
<accession>A0A1R0X2V2</accession>
<proteinExistence type="predicted"/>
<dbReference type="Proteomes" id="UP000187465">
    <property type="component" value="Unassembled WGS sequence"/>
</dbReference>
<dbReference type="RefSeq" id="WP_036678990.1">
    <property type="nucleotide sequence ID" value="NZ_MKQP01000036.1"/>
</dbReference>
<name>A0A1R0X2V2_9BACL</name>
<reference evidence="1 2" key="1">
    <citation type="submission" date="2016-10" db="EMBL/GenBank/DDBJ databases">
        <title>Paenibacillus species isolates.</title>
        <authorList>
            <person name="Beno S.M."/>
        </authorList>
    </citation>
    <scope>NUCLEOTIDE SEQUENCE [LARGE SCALE GENOMIC DNA]</scope>
    <source>
        <strain evidence="1 2">FSL H7-0604</strain>
    </source>
</reference>
<protein>
    <submittedName>
        <fullName evidence="1">Uncharacterized protein</fullName>
    </submittedName>
</protein>